<comment type="caution">
    <text evidence="2">The sequence shown here is derived from an EMBL/GenBank/DDBJ whole genome shotgun (WGS) entry which is preliminary data.</text>
</comment>
<protein>
    <submittedName>
        <fullName evidence="2">Uncharacterized protein</fullName>
    </submittedName>
</protein>
<sequence length="244" mass="27972">MVSEKKRIEIKNAKVHRNHILRNFRSQCFENTPQTFPDFLRFAAENTTGFVAIEFDSWGMSQTEVTELGITYVPPPEQLPLPDMYEGEPPKRKNRDRDHKHDLQQLVKNVYNMDRLPPLRNTLASYGLGYLERRDGRLQLCAGNDAPKELYPYTAAVRLKGKGGVGKYELPFFSPEGMFDHFKHYGPTACGVKRPSNCNACAYLCFESLESLNTFVTGVHRQQVMDGREWSAFSQYDPSVQPAR</sequence>
<dbReference type="GeneID" id="92094438"/>
<dbReference type="EMBL" id="JAQQWL010000011">
    <property type="protein sequence ID" value="KAK8048236.1"/>
    <property type="molecule type" value="Genomic_DNA"/>
</dbReference>
<keyword evidence="3" id="KW-1185">Reference proteome</keyword>
<accession>A0ABR1TNJ5</accession>
<feature type="compositionally biased region" description="Basic and acidic residues" evidence="1">
    <location>
        <begin position="88"/>
        <end position="99"/>
    </location>
</feature>
<name>A0ABR1TNJ5_9PEZI</name>
<evidence type="ECO:0000313" key="3">
    <source>
        <dbReference type="Proteomes" id="UP001480595"/>
    </source>
</evidence>
<evidence type="ECO:0000313" key="2">
    <source>
        <dbReference type="EMBL" id="KAK8048236.1"/>
    </source>
</evidence>
<dbReference type="RefSeq" id="XP_066710485.1">
    <property type="nucleotide sequence ID" value="XM_066861375.1"/>
</dbReference>
<organism evidence="2 3">
    <name type="scientific">Apiospora phragmitis</name>
    <dbReference type="NCBI Taxonomy" id="2905665"/>
    <lineage>
        <taxon>Eukaryota</taxon>
        <taxon>Fungi</taxon>
        <taxon>Dikarya</taxon>
        <taxon>Ascomycota</taxon>
        <taxon>Pezizomycotina</taxon>
        <taxon>Sordariomycetes</taxon>
        <taxon>Xylariomycetidae</taxon>
        <taxon>Amphisphaeriales</taxon>
        <taxon>Apiosporaceae</taxon>
        <taxon>Apiospora</taxon>
    </lineage>
</organism>
<feature type="region of interest" description="Disordered" evidence="1">
    <location>
        <begin position="74"/>
        <end position="99"/>
    </location>
</feature>
<gene>
    <name evidence="2" type="ORF">PG994_009966</name>
</gene>
<evidence type="ECO:0000256" key="1">
    <source>
        <dbReference type="SAM" id="MobiDB-lite"/>
    </source>
</evidence>
<reference evidence="2 3" key="1">
    <citation type="submission" date="2023-01" db="EMBL/GenBank/DDBJ databases">
        <title>Analysis of 21 Apiospora genomes using comparative genomics revels a genus with tremendous synthesis potential of carbohydrate active enzymes and secondary metabolites.</title>
        <authorList>
            <person name="Sorensen T."/>
        </authorList>
    </citation>
    <scope>NUCLEOTIDE SEQUENCE [LARGE SCALE GENOMIC DNA]</scope>
    <source>
        <strain evidence="2 3">CBS 135458</strain>
    </source>
</reference>
<dbReference type="Proteomes" id="UP001480595">
    <property type="component" value="Unassembled WGS sequence"/>
</dbReference>
<proteinExistence type="predicted"/>